<keyword evidence="1" id="KW-0547">Nucleotide-binding</keyword>
<dbReference type="Gene3D" id="3.40.1170.30">
    <property type="match status" value="1"/>
</dbReference>
<evidence type="ECO:0000259" key="7">
    <source>
        <dbReference type="PROSITE" id="PS51194"/>
    </source>
</evidence>
<reference evidence="9" key="1">
    <citation type="submission" date="2016-10" db="EMBL/GenBank/DDBJ databases">
        <authorList>
            <person name="Varghese N."/>
            <person name="Submissions S."/>
        </authorList>
    </citation>
    <scope>NUCLEOTIDE SEQUENCE [LARGE SCALE GENOMIC DNA]</scope>
    <source>
        <strain evidence="9">CGMCC 1.10329</strain>
    </source>
</reference>
<dbReference type="GO" id="GO:0016787">
    <property type="term" value="F:hydrolase activity"/>
    <property type="evidence" value="ECO:0007669"/>
    <property type="project" value="UniProtKB-KW"/>
</dbReference>
<dbReference type="PANTHER" id="PTHR11274">
    <property type="entry name" value="RAD25/XP-B DNA REPAIR HELICASE"/>
    <property type="match status" value="1"/>
</dbReference>
<dbReference type="InterPro" id="IPR027417">
    <property type="entry name" value="P-loop_NTPase"/>
</dbReference>
<dbReference type="Pfam" id="PF00271">
    <property type="entry name" value="Helicase_C"/>
    <property type="match status" value="1"/>
</dbReference>
<dbReference type="GO" id="GO:0004386">
    <property type="term" value="F:helicase activity"/>
    <property type="evidence" value="ECO:0007669"/>
    <property type="project" value="UniProtKB-KW"/>
</dbReference>
<feature type="coiled-coil region" evidence="5">
    <location>
        <begin position="313"/>
        <end position="340"/>
    </location>
</feature>
<evidence type="ECO:0000259" key="6">
    <source>
        <dbReference type="PROSITE" id="PS51192"/>
    </source>
</evidence>
<evidence type="ECO:0000256" key="4">
    <source>
        <dbReference type="ARBA" id="ARBA00022840"/>
    </source>
</evidence>
<dbReference type="RefSeq" id="WP_074876962.1">
    <property type="nucleotide sequence ID" value="NZ_FOXI01000004.1"/>
</dbReference>
<evidence type="ECO:0000256" key="1">
    <source>
        <dbReference type="ARBA" id="ARBA00022741"/>
    </source>
</evidence>
<organism evidence="8 9">
    <name type="scientific">Halolamina pelagica</name>
    <dbReference type="NCBI Taxonomy" id="699431"/>
    <lineage>
        <taxon>Archaea</taxon>
        <taxon>Methanobacteriati</taxon>
        <taxon>Methanobacteriota</taxon>
        <taxon>Stenosarchaea group</taxon>
        <taxon>Halobacteria</taxon>
        <taxon>Halobacteriales</taxon>
        <taxon>Haloferacaceae</taxon>
    </lineage>
</organism>
<dbReference type="GO" id="GO:0003677">
    <property type="term" value="F:DNA binding"/>
    <property type="evidence" value="ECO:0007669"/>
    <property type="project" value="InterPro"/>
</dbReference>
<dbReference type="SMART" id="SM00487">
    <property type="entry name" value="DEXDc"/>
    <property type="match status" value="1"/>
</dbReference>
<dbReference type="InterPro" id="IPR006935">
    <property type="entry name" value="Helicase/UvrB_N"/>
</dbReference>
<dbReference type="Gene3D" id="3.40.50.300">
    <property type="entry name" value="P-loop containing nucleotide triphosphate hydrolases"/>
    <property type="match status" value="2"/>
</dbReference>
<evidence type="ECO:0000313" key="8">
    <source>
        <dbReference type="EMBL" id="SFP48852.1"/>
    </source>
</evidence>
<keyword evidence="5" id="KW-0175">Coiled coil</keyword>
<dbReference type="SUPFAM" id="SSF52540">
    <property type="entry name" value="P-loop containing nucleoside triphosphate hydrolases"/>
    <property type="match status" value="1"/>
</dbReference>
<dbReference type="EMBL" id="FOXI01000004">
    <property type="protein sequence ID" value="SFP48852.1"/>
    <property type="molecule type" value="Genomic_DNA"/>
</dbReference>
<dbReference type="PROSITE" id="PS51194">
    <property type="entry name" value="HELICASE_CTER"/>
    <property type="match status" value="1"/>
</dbReference>
<dbReference type="Pfam" id="PF18458">
    <property type="entry name" value="XPB_DRD"/>
    <property type="match status" value="1"/>
</dbReference>
<dbReference type="OrthoDB" id="11644at2157"/>
<keyword evidence="9" id="KW-1185">Reference proteome</keyword>
<dbReference type="GO" id="GO:0005524">
    <property type="term" value="F:ATP binding"/>
    <property type="evidence" value="ECO:0007669"/>
    <property type="project" value="UniProtKB-KW"/>
</dbReference>
<evidence type="ECO:0000256" key="5">
    <source>
        <dbReference type="SAM" id="Coils"/>
    </source>
</evidence>
<dbReference type="InterPro" id="IPR040699">
    <property type="entry name" value="XPB_DRD"/>
</dbReference>
<dbReference type="GO" id="GO:0140097">
    <property type="term" value="F:catalytic activity, acting on DNA"/>
    <property type="evidence" value="ECO:0007669"/>
    <property type="project" value="UniProtKB-ARBA"/>
</dbReference>
<evidence type="ECO:0000256" key="3">
    <source>
        <dbReference type="ARBA" id="ARBA00022806"/>
    </source>
</evidence>
<dbReference type="Pfam" id="PF04851">
    <property type="entry name" value="ResIII"/>
    <property type="match status" value="1"/>
</dbReference>
<accession>A0A1I5QRJ6</accession>
<keyword evidence="3 8" id="KW-0347">Helicase</keyword>
<protein>
    <submittedName>
        <fullName evidence="8">Superfamily II DNA or RNA helicase</fullName>
    </submittedName>
</protein>
<keyword evidence="2" id="KW-0378">Hydrolase</keyword>
<sequence>MTLTLRFDDGTVRIVSDGDEGASTLAELAADCESLERDERSGGYRAPAYRYADLRAALDDRGVAYRDRVLDTEPLSLSTRYQLREYQQDALTAWHDAGDRGVVELPTGAGKTVLAIAAMAELGVPTLVVVPTIDLLEQWRRELEAEFDVPIGQFGGGKQRREAITVSTYDSAYLKADDVGGAFGFVVFDEVHHLGGEGYRGIARLLAAPARLGLTATFERPDGAHEAIVDLIGPRAYSLDPDDLAGDHLAEYEIRRIEVDLTSGEREAYEEAQETFVDYLKRSGISMNRGSDYRELVKRSGRDPEAREALLAKQRARRIVREADRKVDELGRLLDRHRDDRVIVFTASTDLVYRLSERYLLPAITNETGAAERREVLDRFRSGEYSRVVTANVLDEGVDVPDANVAVLLAGSGSEREFTQRLGRILRPTEDGPGALLYEVVSEETAEERVAERRR</sequence>
<name>A0A1I5QRJ6_9EURY</name>
<evidence type="ECO:0000313" key="9">
    <source>
        <dbReference type="Proteomes" id="UP000183769"/>
    </source>
</evidence>
<feature type="domain" description="Helicase ATP-binding" evidence="6">
    <location>
        <begin position="92"/>
        <end position="236"/>
    </location>
</feature>
<dbReference type="InterPro" id="IPR014001">
    <property type="entry name" value="Helicase_ATP-bd"/>
</dbReference>
<keyword evidence="4" id="KW-0067">ATP-binding</keyword>
<evidence type="ECO:0000256" key="2">
    <source>
        <dbReference type="ARBA" id="ARBA00022801"/>
    </source>
</evidence>
<dbReference type="Proteomes" id="UP000183769">
    <property type="component" value="Unassembled WGS sequence"/>
</dbReference>
<dbReference type="PANTHER" id="PTHR11274:SF0">
    <property type="entry name" value="GENERAL TRANSCRIPTION AND DNA REPAIR FACTOR IIH HELICASE SUBUNIT XPB"/>
    <property type="match status" value="1"/>
</dbReference>
<gene>
    <name evidence="8" type="ORF">SAMN05216277_10450</name>
</gene>
<dbReference type="SMART" id="SM00490">
    <property type="entry name" value="HELICc"/>
    <property type="match status" value="1"/>
</dbReference>
<dbReference type="AlphaFoldDB" id="A0A1I5QRJ6"/>
<proteinExistence type="predicted"/>
<dbReference type="PROSITE" id="PS51192">
    <property type="entry name" value="HELICASE_ATP_BIND_1"/>
    <property type="match status" value="1"/>
</dbReference>
<feature type="domain" description="Helicase C-terminal" evidence="7">
    <location>
        <begin position="326"/>
        <end position="455"/>
    </location>
</feature>
<dbReference type="InterPro" id="IPR050615">
    <property type="entry name" value="ATP-dep_DNA_Helicase"/>
</dbReference>
<dbReference type="CDD" id="cd17926">
    <property type="entry name" value="DEXHc_RE"/>
    <property type="match status" value="1"/>
</dbReference>
<dbReference type="InterPro" id="IPR001650">
    <property type="entry name" value="Helicase_C-like"/>
</dbReference>